<dbReference type="OrthoDB" id="5872529at2759"/>
<reference evidence="2 3" key="1">
    <citation type="submission" date="2018-11" db="EMBL/GenBank/DDBJ databases">
        <authorList>
            <consortium name="Pathogen Informatics"/>
        </authorList>
    </citation>
    <scope>NUCLEOTIDE SEQUENCE [LARGE SCALE GENOMIC DNA]</scope>
</reference>
<feature type="region of interest" description="Disordered" evidence="1">
    <location>
        <begin position="336"/>
        <end position="439"/>
    </location>
</feature>
<proteinExistence type="predicted"/>
<gene>
    <name evidence="2" type="ORF">SVUK_LOCUS3094</name>
</gene>
<evidence type="ECO:0000313" key="3">
    <source>
        <dbReference type="Proteomes" id="UP000270094"/>
    </source>
</evidence>
<feature type="region of interest" description="Disordered" evidence="1">
    <location>
        <begin position="269"/>
        <end position="297"/>
    </location>
</feature>
<feature type="compositionally biased region" description="Polar residues" evidence="1">
    <location>
        <begin position="589"/>
        <end position="621"/>
    </location>
</feature>
<feature type="compositionally biased region" description="Polar residues" evidence="1">
    <location>
        <begin position="113"/>
        <end position="124"/>
    </location>
</feature>
<organism evidence="2 3">
    <name type="scientific">Strongylus vulgaris</name>
    <name type="common">Blood worm</name>
    <dbReference type="NCBI Taxonomy" id="40348"/>
    <lineage>
        <taxon>Eukaryota</taxon>
        <taxon>Metazoa</taxon>
        <taxon>Ecdysozoa</taxon>
        <taxon>Nematoda</taxon>
        <taxon>Chromadorea</taxon>
        <taxon>Rhabditida</taxon>
        <taxon>Rhabditina</taxon>
        <taxon>Rhabditomorpha</taxon>
        <taxon>Strongyloidea</taxon>
        <taxon>Strongylidae</taxon>
        <taxon>Strongylus</taxon>
    </lineage>
</organism>
<feature type="compositionally biased region" description="Low complexity" evidence="1">
    <location>
        <begin position="622"/>
        <end position="633"/>
    </location>
</feature>
<dbReference type="EMBL" id="UYYB01007634">
    <property type="protein sequence ID" value="VDM68096.1"/>
    <property type="molecule type" value="Genomic_DNA"/>
</dbReference>
<feature type="compositionally biased region" description="Polar residues" evidence="1">
    <location>
        <begin position="634"/>
        <end position="650"/>
    </location>
</feature>
<feature type="compositionally biased region" description="Basic and acidic residues" evidence="1">
    <location>
        <begin position="387"/>
        <end position="427"/>
    </location>
</feature>
<feature type="region of interest" description="Disordered" evidence="1">
    <location>
        <begin position="457"/>
        <end position="661"/>
    </location>
</feature>
<feature type="compositionally biased region" description="Polar residues" evidence="1">
    <location>
        <begin position="535"/>
        <end position="582"/>
    </location>
</feature>
<keyword evidence="3" id="KW-1185">Reference proteome</keyword>
<evidence type="ECO:0000256" key="1">
    <source>
        <dbReference type="SAM" id="MobiDB-lite"/>
    </source>
</evidence>
<evidence type="ECO:0000313" key="2">
    <source>
        <dbReference type="EMBL" id="VDM68096.1"/>
    </source>
</evidence>
<feature type="non-terminal residue" evidence="2">
    <location>
        <position position="661"/>
    </location>
</feature>
<name>A0A3P7IEZ1_STRVU</name>
<feature type="compositionally biased region" description="Polar residues" evidence="1">
    <location>
        <begin position="219"/>
        <end position="228"/>
    </location>
</feature>
<dbReference type="Proteomes" id="UP000270094">
    <property type="component" value="Unassembled WGS sequence"/>
</dbReference>
<dbReference type="AlphaFoldDB" id="A0A3P7IEZ1"/>
<protein>
    <submittedName>
        <fullName evidence="2">Uncharacterized protein</fullName>
    </submittedName>
</protein>
<accession>A0A3P7IEZ1</accession>
<feature type="compositionally biased region" description="Basic and acidic residues" evidence="1">
    <location>
        <begin position="370"/>
        <end position="379"/>
    </location>
</feature>
<feature type="compositionally biased region" description="Polar residues" evidence="1">
    <location>
        <begin position="468"/>
        <end position="528"/>
    </location>
</feature>
<feature type="region of interest" description="Disordered" evidence="1">
    <location>
        <begin position="197"/>
        <end position="228"/>
    </location>
</feature>
<sequence>MSTNADRTPLQLSQSAVEVCIEETISCVGAILLAEVCLPLHVFDNAELSVIVQPKKKLFMEMSRVSRSGARQNAFGAVVGNSVVDHSFTLPSKPALFSPHLERKLGDSVGADSLTSQPNTSSTAKVKPVKRKLSGDSDTTNLAVQEGEPPSSSRTSRKSARVILNSADISIRESYSYAVEGDHVVKRFIPSARISQDFAQPGSKSSSSREAFSRIESSKSQASTSFVQDMSREKFTCTEPKKKTLANTSTEELFKKPVKEVPSLLNSFYKNEEPSTSKSRSRRSVTTSSARHPAPKISTAQAIIDAWRASSFEVLPQDSFISPTKRDTSATREMFRDLPKKSAGGSLSLGDIKVGLGRKPRSSLPLTKSTSRESAHEKIAVGVSKESSSKDYKMKEDGTSSSIKEKDREKLDKNSDQRHLEDSEMRTLRGNPTKPAGASLLEEVPLRGHSQKIKLEVGAAKVRKENSAKTTGISKQNVSASGSSNYVVTSGSSLNSSPERILRSATTEQDLRSNSGKTRTTKTLAIQSSKHRPNTHVQRPNASTKHSGPSVEQQQPMIAQRLQSPTRQSKTSAQPSKTSKQQFRAPLTGSRTSSARITREWSTPEETSVRVTRNAKGNAQHSASVSSGDVSSGPNLQSAVSGDKTITTSRKVVHKTEEPRR</sequence>
<feature type="region of interest" description="Disordered" evidence="1">
    <location>
        <begin position="108"/>
        <end position="159"/>
    </location>
</feature>